<dbReference type="SUPFAM" id="SSF52266">
    <property type="entry name" value="SGNH hydrolase"/>
    <property type="match status" value="1"/>
</dbReference>
<evidence type="ECO:0000256" key="3">
    <source>
        <dbReference type="ARBA" id="ARBA00012663"/>
    </source>
</evidence>
<dbReference type="Gene3D" id="3.20.20.80">
    <property type="entry name" value="Glycosidases"/>
    <property type="match status" value="1"/>
</dbReference>
<evidence type="ECO:0000259" key="7">
    <source>
        <dbReference type="Pfam" id="PF02838"/>
    </source>
</evidence>
<evidence type="ECO:0000256" key="2">
    <source>
        <dbReference type="ARBA" id="ARBA00006285"/>
    </source>
</evidence>
<dbReference type="InterPro" id="IPR013830">
    <property type="entry name" value="SGNH_hydro"/>
</dbReference>
<dbReference type="OrthoDB" id="726159at2"/>
<dbReference type="PANTHER" id="PTHR22600:SF57">
    <property type="entry name" value="BETA-N-ACETYLHEXOSAMINIDASE"/>
    <property type="match status" value="1"/>
</dbReference>
<evidence type="ECO:0000259" key="6">
    <source>
        <dbReference type="Pfam" id="PF00728"/>
    </source>
</evidence>
<comment type="catalytic activity">
    <reaction evidence="1">
        <text>Hydrolysis of terminal non-reducing N-acetyl-D-hexosamine residues in N-acetyl-beta-D-hexosaminides.</text>
        <dbReference type="EC" id="3.2.1.52"/>
    </reaction>
</comment>
<dbReference type="GO" id="GO:0016788">
    <property type="term" value="F:hydrolase activity, acting on ester bonds"/>
    <property type="evidence" value="ECO:0007669"/>
    <property type="project" value="UniProtKB-ARBA"/>
</dbReference>
<dbReference type="Gene3D" id="3.30.379.10">
    <property type="entry name" value="Chitobiase/beta-hexosaminidase domain 2-like"/>
    <property type="match status" value="1"/>
</dbReference>
<dbReference type="Pfam" id="PF00728">
    <property type="entry name" value="Glyco_hydro_20"/>
    <property type="match status" value="1"/>
</dbReference>
<evidence type="ECO:0000313" key="9">
    <source>
        <dbReference type="EMBL" id="SDZ90993.1"/>
    </source>
</evidence>
<dbReference type="GO" id="GO:0016020">
    <property type="term" value="C:membrane"/>
    <property type="evidence" value="ECO:0007669"/>
    <property type="project" value="TreeGrafter"/>
</dbReference>
<keyword evidence="4 9" id="KW-0378">Hydrolase</keyword>
<evidence type="ECO:0000313" key="10">
    <source>
        <dbReference type="Proteomes" id="UP000199041"/>
    </source>
</evidence>
<dbReference type="GO" id="GO:0030203">
    <property type="term" value="P:glycosaminoglycan metabolic process"/>
    <property type="evidence" value="ECO:0007669"/>
    <property type="project" value="TreeGrafter"/>
</dbReference>
<reference evidence="9 10" key="1">
    <citation type="submission" date="2016-10" db="EMBL/GenBank/DDBJ databases">
        <authorList>
            <person name="de Groot N.N."/>
        </authorList>
    </citation>
    <scope>NUCLEOTIDE SEQUENCE [LARGE SCALE GENOMIC DNA]</scope>
    <source>
        <strain evidence="9 10">Vu-144</strain>
    </source>
</reference>
<dbReference type="EMBL" id="FNQY01000004">
    <property type="protein sequence ID" value="SDZ90993.1"/>
    <property type="molecule type" value="Genomic_DNA"/>
</dbReference>
<name>A0A1H3WV45_9BACT</name>
<accession>A0A1H3WV45</accession>
<dbReference type="GO" id="GO:0004563">
    <property type="term" value="F:beta-N-acetylhexosaminidase activity"/>
    <property type="evidence" value="ECO:0007669"/>
    <property type="project" value="UniProtKB-EC"/>
</dbReference>
<sequence length="914" mass="103595">MIHTLLNVTFRPSVKQKAVIYFLFVFCILTLPSGTQAQQVPAGLSDTMFSTYYQQRVSLFRLLPNKPGAIIFLGNSITDGGEWSELFEDEPNILNRGISGDMTAGVLNRLDEVTERKPRKIFLLIGTNDLSRGVTADSVLYNIFLIAKLIHKNSPATQLYIQSIFPVNDYYHMFTGHTSNTQKIKYINQRLQSNAQELDYTFINVFDQLKDQNDHMNIRLSNDGLHLKGPGYMRWKHIIYPYLTGGTQKAALIPMPKSIHYQPGAFPLYKLRVIQYQQDSIKDLALDFLQNSPDLPRNIAVSPVNNLEDPVLLISCVHQLDFPHSALASKQDPRLTEAYRLNISSNKITLEATSKHGIFNGLQTLKQLARDASFIDNCQISDYPSFAWRGYMIDVGRNYQPMDLIKKQIDLMADLKLNIFHFHLTEDVAWRLATPKYPQLTAAGTMTRDQGLFYTQKDLKELIEYCNQRFITLIPEIDMPGHSAAFKRAMGFDMQSDSGLLVIKNILAAFTKTYNLPYIHIGADEVHIHKEDFLPSVIAQLQAEGKKVIGWEPGGKYPAGVYRQLWRGSAAPLPAATYKRIDSRNLYINHMDPEESVVSIYNHAIDDRQTGDSLNIGGTLCLWNDRKLSAPLDNLIQNPTLPAMMAFAERSWCGGGQTENLVGLNHLDQNQLEAFKEFEDRLLSVQKSFYKNIPFPYIRQSDIEFQLIGPYNNQGDPDKKFQVESDPDDVQYGSGDSSTPTTVTLRGGTIILRHFWDPFTKGYLDHPTENTTYYAKARYWSPVDTTALLWLGFYDYSRSTASAPPKAGSWNAMHARAWINGHAIAPPLWARAGQNGDLEIPYQDENYSFRPPASVQLKKGWNTLLLKIPVGKFDGPWYQPVKWMFSALFVQPQSGSSVNNMEQNASLYQNASVK</sequence>
<dbReference type="EC" id="3.2.1.52" evidence="3"/>
<dbReference type="STRING" id="551991.SAMN05192529_10420"/>
<dbReference type="RefSeq" id="WP_139188089.1">
    <property type="nucleotide sequence ID" value="NZ_FNQY01000004.1"/>
</dbReference>
<dbReference type="GO" id="GO:0005975">
    <property type="term" value="P:carbohydrate metabolic process"/>
    <property type="evidence" value="ECO:0007669"/>
    <property type="project" value="InterPro"/>
</dbReference>
<dbReference type="InterPro" id="IPR017853">
    <property type="entry name" value="GH"/>
</dbReference>
<dbReference type="InterPro" id="IPR015882">
    <property type="entry name" value="HEX_bac_N"/>
</dbReference>
<evidence type="ECO:0000256" key="5">
    <source>
        <dbReference type="ARBA" id="ARBA00023295"/>
    </source>
</evidence>
<evidence type="ECO:0000256" key="4">
    <source>
        <dbReference type="ARBA" id="ARBA00022801"/>
    </source>
</evidence>
<proteinExistence type="inferred from homology"/>
<dbReference type="Pfam" id="PF02838">
    <property type="entry name" value="Glyco_hydro_20b"/>
    <property type="match status" value="1"/>
</dbReference>
<comment type="similarity">
    <text evidence="2">Belongs to the glycosyl hydrolase 20 family.</text>
</comment>
<keyword evidence="10" id="KW-1185">Reference proteome</keyword>
<feature type="domain" description="Beta-hexosaminidase bacterial type N-terminal" evidence="7">
    <location>
        <begin position="251"/>
        <end position="383"/>
    </location>
</feature>
<dbReference type="InterPro" id="IPR029018">
    <property type="entry name" value="Hex-like_dom2"/>
</dbReference>
<feature type="domain" description="SGNH hydrolase-type esterase" evidence="8">
    <location>
        <begin position="72"/>
        <end position="232"/>
    </location>
</feature>
<dbReference type="Proteomes" id="UP000199041">
    <property type="component" value="Unassembled WGS sequence"/>
</dbReference>
<feature type="domain" description="Glycoside hydrolase family 20 catalytic" evidence="6">
    <location>
        <begin position="386"/>
        <end position="490"/>
    </location>
</feature>
<dbReference type="SUPFAM" id="SSF51445">
    <property type="entry name" value="(Trans)glycosidases"/>
    <property type="match status" value="1"/>
</dbReference>
<dbReference type="PRINTS" id="PR00738">
    <property type="entry name" value="GLHYDRLASE20"/>
</dbReference>
<dbReference type="InterPro" id="IPR025705">
    <property type="entry name" value="Beta_hexosaminidase_sua/sub"/>
</dbReference>
<dbReference type="Pfam" id="PF13472">
    <property type="entry name" value="Lipase_GDSL_2"/>
    <property type="match status" value="1"/>
</dbReference>
<organism evidence="9 10">
    <name type="scientific">Arachidicoccus rhizosphaerae</name>
    <dbReference type="NCBI Taxonomy" id="551991"/>
    <lineage>
        <taxon>Bacteria</taxon>
        <taxon>Pseudomonadati</taxon>
        <taxon>Bacteroidota</taxon>
        <taxon>Chitinophagia</taxon>
        <taxon>Chitinophagales</taxon>
        <taxon>Chitinophagaceae</taxon>
        <taxon>Arachidicoccus</taxon>
    </lineage>
</organism>
<dbReference type="Gene3D" id="3.40.50.1110">
    <property type="entry name" value="SGNH hydrolase"/>
    <property type="match status" value="1"/>
</dbReference>
<dbReference type="InterPro" id="IPR036514">
    <property type="entry name" value="SGNH_hydro_sf"/>
</dbReference>
<dbReference type="AlphaFoldDB" id="A0A1H3WV45"/>
<dbReference type="InterPro" id="IPR015883">
    <property type="entry name" value="Glyco_hydro_20_cat"/>
</dbReference>
<keyword evidence="5" id="KW-0326">Glycosidase</keyword>
<evidence type="ECO:0000256" key="1">
    <source>
        <dbReference type="ARBA" id="ARBA00001231"/>
    </source>
</evidence>
<evidence type="ECO:0000259" key="8">
    <source>
        <dbReference type="Pfam" id="PF13472"/>
    </source>
</evidence>
<protein>
    <recommendedName>
        <fullName evidence="3">beta-N-acetylhexosaminidase</fullName>
        <ecNumber evidence="3">3.2.1.52</ecNumber>
    </recommendedName>
</protein>
<dbReference type="SUPFAM" id="SSF55545">
    <property type="entry name" value="beta-N-acetylhexosaminidase-like domain"/>
    <property type="match status" value="1"/>
</dbReference>
<dbReference type="PANTHER" id="PTHR22600">
    <property type="entry name" value="BETA-HEXOSAMINIDASE"/>
    <property type="match status" value="1"/>
</dbReference>
<gene>
    <name evidence="9" type="ORF">SAMN05192529_10420</name>
</gene>